<gene>
    <name evidence="3" type="ORF">NMOB1V02_LOCUS11398</name>
</gene>
<dbReference type="Pfam" id="PF21505">
    <property type="entry name" value="RPN2_N"/>
    <property type="match status" value="2"/>
</dbReference>
<dbReference type="GO" id="GO:0008540">
    <property type="term" value="C:proteasome regulatory particle, base subcomplex"/>
    <property type="evidence" value="ECO:0007669"/>
    <property type="project" value="TreeGrafter"/>
</dbReference>
<sequence length="418" mass="46885">MHVTSAAGIVRFNKLVLGQRHLIRRLYFSPISQSLTDSSQHNHINNIGQNIKRTFSVKAQQLNDSIARSSLASPLIVITICVLAESGGVGQMSLLRVLIGIPYCILAWLDEPVPELQVFTLQKLNEVVDEFWAEISEHIEKIEVPYEDKNFSHRNLAALVASKVFYHLGSYQDSLYFALGAAGLFDVNSSSQYVTTIVAKCIDHYTKLRLVKIAKEKKALGKAFDDGNFVITGHPELIPSESVMLTLSGLDGGRKMDAISRPMNPNEPVDPRLEQIVDRMFQRCFDHGQFKQALGIALETRRMDVFEKSILSSDDVLGMLSYAFKETRDEEVDATIADNVGADIVELVQYFDARKSSDEDKRAEMRLAFELLTHLTDRTDTAVVLWMTFGRMIGWLCPPRDKFVAVRSLKASTAVVIQ</sequence>
<dbReference type="PANTHER" id="PTHR10943">
    <property type="entry name" value="26S PROTEASOME NON-ATPASE REGULATORY SUBUNIT"/>
    <property type="match status" value="1"/>
</dbReference>
<keyword evidence="1" id="KW-0677">Repeat</keyword>
<dbReference type="OrthoDB" id="261572at2759"/>
<evidence type="ECO:0000256" key="1">
    <source>
        <dbReference type="ARBA" id="ARBA00022737"/>
    </source>
</evidence>
<dbReference type="EMBL" id="OA888148">
    <property type="protein sequence ID" value="CAD7283787.1"/>
    <property type="molecule type" value="Genomic_DNA"/>
</dbReference>
<reference evidence="3" key="1">
    <citation type="submission" date="2020-11" db="EMBL/GenBank/DDBJ databases">
        <authorList>
            <person name="Tran Van P."/>
        </authorList>
    </citation>
    <scope>NUCLEOTIDE SEQUENCE</scope>
</reference>
<accession>A0A7R9BZZ1</accession>
<feature type="non-terminal residue" evidence="3">
    <location>
        <position position="418"/>
    </location>
</feature>
<protein>
    <recommendedName>
        <fullName evidence="2">26S proteasome non-ATPase regulatory subunit 1/RPN2 N-terminal domain-containing protein</fullName>
    </recommendedName>
</protein>
<keyword evidence="4" id="KW-1185">Reference proteome</keyword>
<proteinExistence type="predicted"/>
<organism evidence="3">
    <name type="scientific">Notodromas monacha</name>
    <dbReference type="NCBI Taxonomy" id="399045"/>
    <lineage>
        <taxon>Eukaryota</taxon>
        <taxon>Metazoa</taxon>
        <taxon>Ecdysozoa</taxon>
        <taxon>Arthropoda</taxon>
        <taxon>Crustacea</taxon>
        <taxon>Oligostraca</taxon>
        <taxon>Ostracoda</taxon>
        <taxon>Podocopa</taxon>
        <taxon>Podocopida</taxon>
        <taxon>Cypridocopina</taxon>
        <taxon>Cypridoidea</taxon>
        <taxon>Cyprididae</taxon>
        <taxon>Notodromas</taxon>
    </lineage>
</organism>
<dbReference type="EMBL" id="CAJPEX010006111">
    <property type="protein sequence ID" value="CAG0923939.1"/>
    <property type="molecule type" value="Genomic_DNA"/>
</dbReference>
<dbReference type="Proteomes" id="UP000678499">
    <property type="component" value="Unassembled WGS sequence"/>
</dbReference>
<dbReference type="GO" id="GO:0005634">
    <property type="term" value="C:nucleus"/>
    <property type="evidence" value="ECO:0007669"/>
    <property type="project" value="TreeGrafter"/>
</dbReference>
<feature type="domain" description="26S proteasome non-ATPase regulatory subunit 1/RPN2 N-terminal" evidence="2">
    <location>
        <begin position="105"/>
        <end position="218"/>
    </location>
</feature>
<evidence type="ECO:0000313" key="3">
    <source>
        <dbReference type="EMBL" id="CAD7283787.1"/>
    </source>
</evidence>
<dbReference type="AlphaFoldDB" id="A0A7R9BZZ1"/>
<dbReference type="InterPro" id="IPR048570">
    <property type="entry name" value="PSMD1_RPN2_N"/>
</dbReference>
<dbReference type="GO" id="GO:0034515">
    <property type="term" value="C:proteasome storage granule"/>
    <property type="evidence" value="ECO:0007669"/>
    <property type="project" value="TreeGrafter"/>
</dbReference>
<evidence type="ECO:0000313" key="4">
    <source>
        <dbReference type="Proteomes" id="UP000678499"/>
    </source>
</evidence>
<dbReference type="GO" id="GO:0043161">
    <property type="term" value="P:proteasome-mediated ubiquitin-dependent protein catabolic process"/>
    <property type="evidence" value="ECO:0007669"/>
    <property type="project" value="TreeGrafter"/>
</dbReference>
<name>A0A7R9BZZ1_9CRUS</name>
<feature type="domain" description="26S proteasome non-ATPase regulatory subunit 1/RPN2 N-terminal" evidence="2">
    <location>
        <begin position="262"/>
        <end position="381"/>
    </location>
</feature>
<evidence type="ECO:0000259" key="2">
    <source>
        <dbReference type="Pfam" id="PF21505"/>
    </source>
</evidence>
<dbReference type="PANTHER" id="PTHR10943:SF2">
    <property type="entry name" value="26S PROTEASOME NON-ATPASE REGULATORY SUBUNIT 1"/>
    <property type="match status" value="1"/>
</dbReference>